<keyword evidence="8" id="KW-1185">Reference proteome</keyword>
<dbReference type="Gene3D" id="3.30.750.24">
    <property type="entry name" value="STAS domain"/>
    <property type="match status" value="1"/>
</dbReference>
<dbReference type="SUPFAM" id="SSF52091">
    <property type="entry name" value="SpoIIaa-like"/>
    <property type="match status" value="1"/>
</dbReference>
<evidence type="ECO:0000259" key="6">
    <source>
        <dbReference type="PROSITE" id="PS50801"/>
    </source>
</evidence>
<dbReference type="GO" id="GO:0008271">
    <property type="term" value="F:secondary active sulfate transmembrane transporter activity"/>
    <property type="evidence" value="ECO:0007669"/>
    <property type="project" value="InterPro"/>
</dbReference>
<evidence type="ECO:0000256" key="3">
    <source>
        <dbReference type="ARBA" id="ARBA00022989"/>
    </source>
</evidence>
<feature type="transmembrane region" description="Helical" evidence="5">
    <location>
        <begin position="452"/>
        <end position="469"/>
    </location>
</feature>
<dbReference type="Pfam" id="PF01740">
    <property type="entry name" value="STAS"/>
    <property type="match status" value="1"/>
</dbReference>
<evidence type="ECO:0000313" key="8">
    <source>
        <dbReference type="Proteomes" id="UP000822476"/>
    </source>
</evidence>
<dbReference type="PROSITE" id="PS50801">
    <property type="entry name" value="STAS"/>
    <property type="match status" value="1"/>
</dbReference>
<dbReference type="InterPro" id="IPR036513">
    <property type="entry name" value="STAS_dom_sf"/>
</dbReference>
<evidence type="ECO:0000256" key="2">
    <source>
        <dbReference type="ARBA" id="ARBA00022692"/>
    </source>
</evidence>
<dbReference type="Proteomes" id="UP000822476">
    <property type="component" value="Unassembled WGS sequence"/>
</dbReference>
<keyword evidence="4 5" id="KW-0472">Membrane</keyword>
<dbReference type="PANTHER" id="PTHR11814">
    <property type="entry name" value="SULFATE TRANSPORTER"/>
    <property type="match status" value="1"/>
</dbReference>
<name>A0A8S9Z7X9_9TREM</name>
<proteinExistence type="predicted"/>
<gene>
    <name evidence="7" type="ORF">EG68_01155</name>
</gene>
<feature type="transmembrane region" description="Helical" evidence="5">
    <location>
        <begin position="237"/>
        <end position="254"/>
    </location>
</feature>
<feature type="transmembrane region" description="Helical" evidence="5">
    <location>
        <begin position="513"/>
        <end position="542"/>
    </location>
</feature>
<organism evidence="7 8">
    <name type="scientific">Paragonimus skrjabini miyazakii</name>
    <dbReference type="NCBI Taxonomy" id="59628"/>
    <lineage>
        <taxon>Eukaryota</taxon>
        <taxon>Metazoa</taxon>
        <taxon>Spiralia</taxon>
        <taxon>Lophotrochozoa</taxon>
        <taxon>Platyhelminthes</taxon>
        <taxon>Trematoda</taxon>
        <taxon>Digenea</taxon>
        <taxon>Plagiorchiida</taxon>
        <taxon>Troglotremata</taxon>
        <taxon>Troglotrematidae</taxon>
        <taxon>Paragonimus</taxon>
    </lineage>
</organism>
<dbReference type="AlphaFoldDB" id="A0A8S9Z7X9"/>
<evidence type="ECO:0000256" key="1">
    <source>
        <dbReference type="ARBA" id="ARBA00004141"/>
    </source>
</evidence>
<dbReference type="InterPro" id="IPR011547">
    <property type="entry name" value="SLC26A/SulP_dom"/>
</dbReference>
<feature type="transmembrane region" description="Helical" evidence="5">
    <location>
        <begin position="43"/>
        <end position="66"/>
    </location>
</feature>
<feature type="domain" description="STAS" evidence="6">
    <location>
        <begin position="566"/>
        <end position="784"/>
    </location>
</feature>
<dbReference type="Pfam" id="PF00916">
    <property type="entry name" value="Sulfate_transp"/>
    <property type="match status" value="2"/>
</dbReference>
<evidence type="ECO:0000256" key="5">
    <source>
        <dbReference type="SAM" id="Phobius"/>
    </source>
</evidence>
<dbReference type="PROSITE" id="PS01130">
    <property type="entry name" value="SLC26A"/>
    <property type="match status" value="1"/>
</dbReference>
<feature type="transmembrane region" description="Helical" evidence="5">
    <location>
        <begin position="476"/>
        <end position="493"/>
    </location>
</feature>
<reference evidence="7" key="1">
    <citation type="submission" date="2019-07" db="EMBL/GenBank/DDBJ databases">
        <title>Annotation for the trematode Paragonimus miyazaki's.</title>
        <authorList>
            <person name="Choi Y.-J."/>
        </authorList>
    </citation>
    <scope>NUCLEOTIDE SEQUENCE</scope>
    <source>
        <strain evidence="7">Japan</strain>
    </source>
</reference>
<feature type="transmembrane region" description="Helical" evidence="5">
    <location>
        <begin position="377"/>
        <end position="396"/>
    </location>
</feature>
<evidence type="ECO:0000313" key="7">
    <source>
        <dbReference type="EMBL" id="KAF7261523.1"/>
    </source>
</evidence>
<sequence length="853" mass="94344">MVTWPDCVSLFATIRLGVDLFIHADRQATPGYHSRPEFMNVRLVVFLVFHNNTWCLCMLSCMLHIIPMPVNTEQQSTQNAIQTSESSVIKIERPVLTSAALNSLIDHNDRQSNHNVSTICQSLVRTITNLLIPDWLTSVTCHQKTEDGKSSKKQCSEFVKGFGKWLLAFFPVVAILRKYDLKTWLYNDVIAGITVGIMHVPQGMAYAMLATLPPIYGLYTSFFPPLIYFFFGTSRHVSIGTIAVISLLTGEYLDKKVKSLMPQKQNVDIITTGLNTTESSIAVEVSQETAIRIQYAPALALTVGIAQVAMGLLRMGGVTRYISGPMTSGFTVGVAVHVFTSQVKTLLGARPRKQVGLFAVPRFYYELFKAIQTSNPITIGLSAACILVLFVVKIWINPRVTRKIKVPIPIDLIIELFAYGLSNTISSFFQAFPSAASLSRSAVQVSAGGKTQVATVFSSILLILVLYFIGPLFYAVPNCCLSAIIVVALKGMFIHALEVEHLWKYSLWDCSTWLLTCLSTIVLDVKYGLLVGVVYSAMTVILRTQSPSIRILGKAAETEFYRDVRDNQKCSESSAIKVIRYEGSIYYACAENFRASVYEKSGMDPVSTLNKMQKIRRKMDKIERLLTLCAPHDAIATQQASEAGHDSTVDSNGNNVLIKTGIAPPSSFTCGAQKDNSGLSSEENMSTHHLRLRSQYAAFSKQLQTLSEKCALQYVILDCSCWNFIDFVGADELRQLVADYKKLSVSVLLAALADHLVPSLVKNGKICEEEVKIFPSIYDAVSSASEHLKDNVSRLNHIHRSIECPVGVTDLLLDTVEIEAEEENTLYPGASIVHTSNYRSSRSRTTSVQSSQL</sequence>
<dbReference type="GO" id="GO:0016020">
    <property type="term" value="C:membrane"/>
    <property type="evidence" value="ECO:0007669"/>
    <property type="project" value="UniProtKB-SubCell"/>
</dbReference>
<dbReference type="InterPro" id="IPR018045">
    <property type="entry name" value="S04_transporter_CS"/>
</dbReference>
<dbReference type="InterPro" id="IPR002645">
    <property type="entry name" value="STAS_dom"/>
</dbReference>
<accession>A0A8S9Z7X9</accession>
<feature type="transmembrane region" description="Helical" evidence="5">
    <location>
        <begin position="158"/>
        <end position="177"/>
    </location>
</feature>
<comment type="caution">
    <text evidence="7">The sequence shown here is derived from an EMBL/GenBank/DDBJ whole genome shotgun (WGS) entry which is preliminary data.</text>
</comment>
<dbReference type="InterPro" id="IPR001902">
    <property type="entry name" value="SLC26A/SulP_fam"/>
</dbReference>
<keyword evidence="3 5" id="KW-1133">Transmembrane helix</keyword>
<evidence type="ECO:0000256" key="4">
    <source>
        <dbReference type="ARBA" id="ARBA00023136"/>
    </source>
</evidence>
<keyword evidence="2 5" id="KW-0812">Transmembrane</keyword>
<comment type="subcellular location">
    <subcellularLocation>
        <location evidence="1">Membrane</location>
        <topology evidence="1">Multi-pass membrane protein</topology>
    </subcellularLocation>
</comment>
<feature type="transmembrane region" description="Helical" evidence="5">
    <location>
        <begin position="183"/>
        <end position="200"/>
    </location>
</feature>
<dbReference type="EMBL" id="JTDE01000346">
    <property type="protein sequence ID" value="KAF7261523.1"/>
    <property type="molecule type" value="Genomic_DNA"/>
</dbReference>
<dbReference type="OrthoDB" id="288203at2759"/>
<protein>
    <recommendedName>
        <fullName evidence="6">STAS domain-containing protein</fullName>
    </recommendedName>
</protein>
<feature type="transmembrane region" description="Helical" evidence="5">
    <location>
        <begin position="408"/>
        <end position="432"/>
    </location>
</feature>